<evidence type="ECO:0000313" key="8">
    <source>
        <dbReference type="Proteomes" id="UP001597544"/>
    </source>
</evidence>
<dbReference type="InterPro" id="IPR035940">
    <property type="entry name" value="CAP_sf"/>
</dbReference>
<dbReference type="CDD" id="cd05379">
    <property type="entry name" value="CAP_bacterial"/>
    <property type="match status" value="1"/>
</dbReference>
<dbReference type="RefSeq" id="WP_377502799.1">
    <property type="nucleotide sequence ID" value="NZ_JBHULU010000002.1"/>
</dbReference>
<evidence type="ECO:0000256" key="3">
    <source>
        <dbReference type="ARBA" id="ARBA00022989"/>
    </source>
</evidence>
<feature type="transmembrane region" description="Helical" evidence="5">
    <location>
        <begin position="109"/>
        <end position="129"/>
    </location>
</feature>
<dbReference type="Proteomes" id="UP001597544">
    <property type="component" value="Unassembled WGS sequence"/>
</dbReference>
<dbReference type="InterPro" id="IPR003825">
    <property type="entry name" value="Colicin-V_CvpA"/>
</dbReference>
<keyword evidence="8" id="KW-1185">Reference proteome</keyword>
<evidence type="ECO:0000313" key="7">
    <source>
        <dbReference type="EMBL" id="MFD2512571.1"/>
    </source>
</evidence>
<name>A0ABW5IHF9_9BACT</name>
<proteinExistence type="predicted"/>
<dbReference type="EMBL" id="JBHULU010000002">
    <property type="protein sequence ID" value="MFD2512571.1"/>
    <property type="molecule type" value="Genomic_DNA"/>
</dbReference>
<keyword evidence="3 5" id="KW-1133">Transmembrane helix</keyword>
<keyword evidence="2 5" id="KW-0812">Transmembrane</keyword>
<sequence length="319" mass="35204">MPNVVDILLLLIIISSAVAGARRGFIFGMLDLVRWVGSLLIGLRFYPYVANLLEKLVDWDELWLLPFSFFIVVLLASMLLHVLESLLLERLSPDIHARQLNQVMGMVPGLLNGAIAVAIVAVLLLAVPLPNGLDASVHQSSVANRFAAYAYRAEAVLTPVFEDAVQRSLNTLTIEPGAEKIIELPYTVEEPVPQPELEARMLELLNQERITNGLKPLKPDTALRTVAREHSADMFRRGYFSHYSPEGKDASERIREAGIRYIAAGENLALAPTLTIAHEGLMDSPGHRANILQRNYGRVGIGVMKGGPGKLMITQNFRN</sequence>
<protein>
    <submittedName>
        <fullName evidence="7">CvpA family protein</fullName>
    </submittedName>
</protein>
<feature type="domain" description="SCP" evidence="6">
    <location>
        <begin position="202"/>
        <end position="317"/>
    </location>
</feature>
<gene>
    <name evidence="7" type="ORF">ACFSRY_01720</name>
</gene>
<feature type="transmembrane region" description="Helical" evidence="5">
    <location>
        <begin position="62"/>
        <end position="88"/>
    </location>
</feature>
<evidence type="ECO:0000259" key="6">
    <source>
        <dbReference type="Pfam" id="PF00188"/>
    </source>
</evidence>
<evidence type="ECO:0000256" key="5">
    <source>
        <dbReference type="SAM" id="Phobius"/>
    </source>
</evidence>
<dbReference type="PANTHER" id="PTHR31157:SF1">
    <property type="entry name" value="SCP DOMAIN-CONTAINING PROTEIN"/>
    <property type="match status" value="1"/>
</dbReference>
<keyword evidence="4 5" id="KW-0472">Membrane</keyword>
<dbReference type="SUPFAM" id="SSF55797">
    <property type="entry name" value="PR-1-like"/>
    <property type="match status" value="1"/>
</dbReference>
<dbReference type="Gene3D" id="3.40.33.10">
    <property type="entry name" value="CAP"/>
    <property type="match status" value="1"/>
</dbReference>
<evidence type="ECO:0000256" key="4">
    <source>
        <dbReference type="ARBA" id="ARBA00023136"/>
    </source>
</evidence>
<feature type="transmembrane region" description="Helical" evidence="5">
    <location>
        <begin position="6"/>
        <end position="25"/>
    </location>
</feature>
<comment type="subcellular location">
    <subcellularLocation>
        <location evidence="1">Membrane</location>
        <topology evidence="1">Multi-pass membrane protein</topology>
    </subcellularLocation>
</comment>
<evidence type="ECO:0000256" key="1">
    <source>
        <dbReference type="ARBA" id="ARBA00004141"/>
    </source>
</evidence>
<organism evidence="7 8">
    <name type="scientific">Pontibacter locisalis</name>
    <dbReference type="NCBI Taxonomy" id="1719035"/>
    <lineage>
        <taxon>Bacteria</taxon>
        <taxon>Pseudomonadati</taxon>
        <taxon>Bacteroidota</taxon>
        <taxon>Cytophagia</taxon>
        <taxon>Cytophagales</taxon>
        <taxon>Hymenobacteraceae</taxon>
        <taxon>Pontibacter</taxon>
    </lineage>
</organism>
<comment type="caution">
    <text evidence="7">The sequence shown here is derived from an EMBL/GenBank/DDBJ whole genome shotgun (WGS) entry which is preliminary data.</text>
</comment>
<dbReference type="Pfam" id="PF00188">
    <property type="entry name" value="CAP"/>
    <property type="match status" value="1"/>
</dbReference>
<dbReference type="PANTHER" id="PTHR31157">
    <property type="entry name" value="SCP DOMAIN-CONTAINING PROTEIN"/>
    <property type="match status" value="1"/>
</dbReference>
<dbReference type="Pfam" id="PF02674">
    <property type="entry name" value="Colicin_V"/>
    <property type="match status" value="1"/>
</dbReference>
<evidence type="ECO:0000256" key="2">
    <source>
        <dbReference type="ARBA" id="ARBA00022692"/>
    </source>
</evidence>
<accession>A0ABW5IHF9</accession>
<reference evidence="8" key="1">
    <citation type="journal article" date="2019" name="Int. J. Syst. Evol. Microbiol.">
        <title>The Global Catalogue of Microorganisms (GCM) 10K type strain sequencing project: providing services to taxonomists for standard genome sequencing and annotation.</title>
        <authorList>
            <consortium name="The Broad Institute Genomics Platform"/>
            <consortium name="The Broad Institute Genome Sequencing Center for Infectious Disease"/>
            <person name="Wu L."/>
            <person name="Ma J."/>
        </authorList>
    </citation>
    <scope>NUCLEOTIDE SEQUENCE [LARGE SCALE GENOMIC DNA]</scope>
    <source>
        <strain evidence="8">KCTC 42498</strain>
    </source>
</reference>
<dbReference type="InterPro" id="IPR014044">
    <property type="entry name" value="CAP_dom"/>
</dbReference>